<dbReference type="InterPro" id="IPR000157">
    <property type="entry name" value="TIR_dom"/>
</dbReference>
<name>A0A815XBZ7_9BILA</name>
<feature type="domain" description="TIR" evidence="1">
    <location>
        <begin position="535"/>
        <end position="630"/>
    </location>
</feature>
<dbReference type="Gene3D" id="3.40.50.10140">
    <property type="entry name" value="Toll/interleukin-1 receptor homology (TIR) domain"/>
    <property type="match status" value="1"/>
</dbReference>
<proteinExistence type="predicted"/>
<evidence type="ECO:0000259" key="1">
    <source>
        <dbReference type="Pfam" id="PF13676"/>
    </source>
</evidence>
<dbReference type="Pfam" id="PF13676">
    <property type="entry name" value="TIR_2"/>
    <property type="match status" value="1"/>
</dbReference>
<dbReference type="OrthoDB" id="10023476at2759"/>
<dbReference type="EMBL" id="CAJOBH010001506">
    <property type="protein sequence ID" value="CAF3858559.1"/>
    <property type="molecule type" value="Genomic_DNA"/>
</dbReference>
<dbReference type="Proteomes" id="UP000681967">
    <property type="component" value="Unassembled WGS sequence"/>
</dbReference>
<dbReference type="InterPro" id="IPR035897">
    <property type="entry name" value="Toll_tir_struct_dom_sf"/>
</dbReference>
<dbReference type="EMBL" id="CAJNOW010009128">
    <property type="protein sequence ID" value="CAF1555572.1"/>
    <property type="molecule type" value="Genomic_DNA"/>
</dbReference>
<evidence type="ECO:0000313" key="2">
    <source>
        <dbReference type="EMBL" id="CAF1555572.1"/>
    </source>
</evidence>
<evidence type="ECO:0000313" key="4">
    <source>
        <dbReference type="Proteomes" id="UP000663834"/>
    </source>
</evidence>
<evidence type="ECO:0000313" key="3">
    <source>
        <dbReference type="EMBL" id="CAF3858559.1"/>
    </source>
</evidence>
<dbReference type="Proteomes" id="UP000663834">
    <property type="component" value="Unassembled WGS sequence"/>
</dbReference>
<protein>
    <recommendedName>
        <fullName evidence="1">TIR domain-containing protein</fullName>
    </recommendedName>
</protein>
<dbReference type="SUPFAM" id="SSF52200">
    <property type="entry name" value="Toll/Interleukin receptor TIR domain"/>
    <property type="match status" value="1"/>
</dbReference>
<accession>A0A815XBZ7</accession>
<organism evidence="2 4">
    <name type="scientific">Rotaria magnacalcarata</name>
    <dbReference type="NCBI Taxonomy" id="392030"/>
    <lineage>
        <taxon>Eukaryota</taxon>
        <taxon>Metazoa</taxon>
        <taxon>Spiralia</taxon>
        <taxon>Gnathifera</taxon>
        <taxon>Rotifera</taxon>
        <taxon>Eurotatoria</taxon>
        <taxon>Bdelloidea</taxon>
        <taxon>Philodinida</taxon>
        <taxon>Philodinidae</taxon>
        <taxon>Rotaria</taxon>
    </lineage>
</organism>
<dbReference type="GO" id="GO:0007165">
    <property type="term" value="P:signal transduction"/>
    <property type="evidence" value="ECO:0007669"/>
    <property type="project" value="InterPro"/>
</dbReference>
<dbReference type="AlphaFoldDB" id="A0A815XBZ7"/>
<reference evidence="2" key="1">
    <citation type="submission" date="2021-02" db="EMBL/GenBank/DDBJ databases">
        <authorList>
            <person name="Nowell W R."/>
        </authorList>
    </citation>
    <scope>NUCLEOTIDE SEQUENCE</scope>
</reference>
<sequence>MKKIDFKYIYSHSFLFSLKLAIENNEKLINEIIQQIYQSFEQLRQSLLNFESTNKISSPEVCLNDLNQIFNRLIDLKLNNYSDVMNMFEIILKNYLDLIDMNQFIDVIAHRYACKSNIVFASFFESLNPEGALELTHKMPIKVRQQTYYRILDQICSSKRIHSFLNNELLISIDDKHIKRIVSNFCELILILVLKILNSLNVKLLDIELKKYQNNLFIPFIKFIDEYFLTSQCSQHDVLIRHILEFLHMVSDQPLTIPIFINAKCPQACLRWLSLPYLNAYEYIHCLQIVYNIARHDQGVIILNECQCYSVLMQFNTDILNNQMDFIIDKNWYEDLQLIYFMTIVLIIDPNELGAESTDWYITYRLLPVISTSMLSRTFRHRKFHISEFMIILMKLCTNDNFIHSISTKKKYELSQDMFDSLDFLLHCVEIERVDYNFLSLDVLTITASANILWSISFHDRYKDKLIENIEIINRLVAFESSDTIDKVLPNIYIPRHMSPLKRAMDGILQNLYPKSNADLDIGSSTKSKSVGSLMISYSHVDIDFCRQLYDTFSTIPELSISIDFNSGKYSWKDIAQTIVQSDLVVFLLSQNFFNSKSCRQEFIYVTDTLKKPFIPVFIDTEYEAIEWLKIRINEVKHICFDENDFLNICNQLISMIKENLSLNITVTKNTFDIEQWFHKNNLMLELQEFYQFQTGNELLLYAEAILGTLWTKEYERIRTRFEEKFKQKQLCLSPHDFLKFINALNALKSKNLSSTA</sequence>
<gene>
    <name evidence="3" type="ORF">BYL167_LOCUS6254</name>
    <name evidence="2" type="ORF">KQP761_LOCUS17979</name>
</gene>
<comment type="caution">
    <text evidence="2">The sequence shown here is derived from an EMBL/GenBank/DDBJ whole genome shotgun (WGS) entry which is preliminary data.</text>
</comment>